<evidence type="ECO:0000313" key="1">
    <source>
        <dbReference type="EMBL" id="GGZ74976.1"/>
    </source>
</evidence>
<protein>
    <submittedName>
        <fullName evidence="1">Uncharacterized protein</fullName>
    </submittedName>
</protein>
<organism evidence="1 2">
    <name type="scientific">Algibacter mikhailovii</name>
    <dbReference type="NCBI Taxonomy" id="425498"/>
    <lineage>
        <taxon>Bacteria</taxon>
        <taxon>Pseudomonadati</taxon>
        <taxon>Bacteroidota</taxon>
        <taxon>Flavobacteriia</taxon>
        <taxon>Flavobacteriales</taxon>
        <taxon>Flavobacteriaceae</taxon>
        <taxon>Algibacter</taxon>
    </lineage>
</organism>
<accession>A0A918QW64</accession>
<dbReference type="EMBL" id="BMWZ01000002">
    <property type="protein sequence ID" value="GGZ74976.1"/>
    <property type="molecule type" value="Genomic_DNA"/>
</dbReference>
<comment type="caution">
    <text evidence="1">The sequence shown here is derived from an EMBL/GenBank/DDBJ whole genome shotgun (WGS) entry which is preliminary data.</text>
</comment>
<keyword evidence="2" id="KW-1185">Reference proteome</keyword>
<dbReference type="Proteomes" id="UP000636004">
    <property type="component" value="Unassembled WGS sequence"/>
</dbReference>
<name>A0A918QW64_9FLAO</name>
<sequence length="81" mass="9398">MLLFKLKLMEGALEKDAPEGMEQLKTMVKLEKLILQVNLEDEDIPEYSFKKALILLNDINGKRISPQEERLLRQLIEGNTE</sequence>
<dbReference type="AlphaFoldDB" id="A0A918QW64"/>
<proteinExistence type="predicted"/>
<gene>
    <name evidence="1" type="ORF">GCM10007028_10480</name>
</gene>
<evidence type="ECO:0000313" key="2">
    <source>
        <dbReference type="Proteomes" id="UP000636004"/>
    </source>
</evidence>
<dbReference type="RefSeq" id="WP_189359724.1">
    <property type="nucleotide sequence ID" value="NZ_BMWZ01000002.1"/>
</dbReference>
<reference evidence="1" key="1">
    <citation type="journal article" date="2014" name="Int. J. Syst. Evol. Microbiol.">
        <title>Complete genome sequence of Corynebacterium casei LMG S-19264T (=DSM 44701T), isolated from a smear-ripened cheese.</title>
        <authorList>
            <consortium name="US DOE Joint Genome Institute (JGI-PGF)"/>
            <person name="Walter F."/>
            <person name="Albersmeier A."/>
            <person name="Kalinowski J."/>
            <person name="Ruckert C."/>
        </authorList>
    </citation>
    <scope>NUCLEOTIDE SEQUENCE</scope>
    <source>
        <strain evidence="1">KCTC 12710</strain>
    </source>
</reference>
<reference evidence="1" key="2">
    <citation type="submission" date="2020-09" db="EMBL/GenBank/DDBJ databases">
        <authorList>
            <person name="Sun Q."/>
            <person name="Kim S."/>
        </authorList>
    </citation>
    <scope>NUCLEOTIDE SEQUENCE</scope>
    <source>
        <strain evidence="1">KCTC 12710</strain>
    </source>
</reference>